<feature type="compositionally biased region" description="Polar residues" evidence="2">
    <location>
        <begin position="309"/>
        <end position="327"/>
    </location>
</feature>
<evidence type="ECO:0000313" key="3">
    <source>
        <dbReference type="EMBL" id="TDZ12976.1"/>
    </source>
</evidence>
<accession>A0A4R8PM10</accession>
<keyword evidence="1" id="KW-0175">Coiled coil</keyword>
<sequence length="418" mass="47987">MCQGTVHHACHHIRTRRITCRKTWRHRAGLRLCLPLVAYFCGEGPSEACDEMRPEKSWTVASSCADCQAAEAAGVQTRGRTHNRYVSRLTPAAINESRRRMEDAERNEEIERNMYRDERIELLVKRRQHADAEKKRKEERLKAFPAMPGFNHPPLGVLWDDSPVQQGAHDAHTYREPDGPETQIVPDPWPIETDHRENRAERSGGGYGGFEVSSYGYDQYRRDEEKLANDGINPYRPQGHEPTSTRPLAGPEAVPVPPTPLSAPSRRSRDSERGARRQDPPPPKPRPAKREHRPQWNSHEARKFKDQPSQDSSKTTELSGLPSSWWGSKNPHKHLEKRAMKLAERRGGPLPPRLDRPERSLPSRYSESHEESPMETGEARLYRPLLGPSNHTLDRRDYPERVPFGGQDSRRAERRGRR</sequence>
<dbReference type="Proteomes" id="UP000295083">
    <property type="component" value="Unassembled WGS sequence"/>
</dbReference>
<reference evidence="3 4" key="1">
    <citation type="submission" date="2018-11" db="EMBL/GenBank/DDBJ databases">
        <title>Genome sequence and assembly of Colletotrichum spinosum.</title>
        <authorList>
            <person name="Gan P."/>
            <person name="Shirasu K."/>
        </authorList>
    </citation>
    <scope>NUCLEOTIDE SEQUENCE [LARGE SCALE GENOMIC DNA]</scope>
    <source>
        <strain evidence="3 4">CBS 515.97</strain>
    </source>
</reference>
<gene>
    <name evidence="3" type="ORF">C8035_v000303</name>
</gene>
<feature type="compositionally biased region" description="Basic and acidic residues" evidence="2">
    <location>
        <begin position="299"/>
        <end position="308"/>
    </location>
</feature>
<feature type="compositionally biased region" description="Basic and acidic residues" evidence="2">
    <location>
        <begin position="337"/>
        <end position="381"/>
    </location>
</feature>
<feature type="compositionally biased region" description="Basic and acidic residues" evidence="2">
    <location>
        <begin position="219"/>
        <end position="228"/>
    </location>
</feature>
<evidence type="ECO:0000313" key="4">
    <source>
        <dbReference type="Proteomes" id="UP000295083"/>
    </source>
</evidence>
<comment type="caution">
    <text evidence="3">The sequence shown here is derived from an EMBL/GenBank/DDBJ whole genome shotgun (WGS) entry which is preliminary data.</text>
</comment>
<feature type="region of interest" description="Disordered" evidence="2">
    <location>
        <begin position="161"/>
        <end position="418"/>
    </location>
</feature>
<feature type="coiled-coil region" evidence="1">
    <location>
        <begin position="94"/>
        <end position="140"/>
    </location>
</feature>
<feature type="compositionally biased region" description="Basic and acidic residues" evidence="2">
    <location>
        <begin position="192"/>
        <end position="202"/>
    </location>
</feature>
<name>A0A4R8PM10_9PEZI</name>
<feature type="compositionally biased region" description="Basic and acidic residues" evidence="2">
    <location>
        <begin position="267"/>
        <end position="279"/>
    </location>
</feature>
<keyword evidence="4" id="KW-1185">Reference proteome</keyword>
<evidence type="ECO:0000256" key="1">
    <source>
        <dbReference type="SAM" id="Coils"/>
    </source>
</evidence>
<evidence type="ECO:0000256" key="2">
    <source>
        <dbReference type="SAM" id="MobiDB-lite"/>
    </source>
</evidence>
<protein>
    <submittedName>
        <fullName evidence="3">Uncharacterized protein</fullName>
    </submittedName>
</protein>
<organism evidence="3 4">
    <name type="scientific">Colletotrichum spinosum</name>
    <dbReference type="NCBI Taxonomy" id="1347390"/>
    <lineage>
        <taxon>Eukaryota</taxon>
        <taxon>Fungi</taxon>
        <taxon>Dikarya</taxon>
        <taxon>Ascomycota</taxon>
        <taxon>Pezizomycotina</taxon>
        <taxon>Sordariomycetes</taxon>
        <taxon>Hypocreomycetidae</taxon>
        <taxon>Glomerellales</taxon>
        <taxon>Glomerellaceae</taxon>
        <taxon>Colletotrichum</taxon>
        <taxon>Colletotrichum orbiculare species complex</taxon>
    </lineage>
</organism>
<dbReference type="AlphaFoldDB" id="A0A4R8PM10"/>
<feature type="compositionally biased region" description="Basic and acidic residues" evidence="2">
    <location>
        <begin position="169"/>
        <end position="178"/>
    </location>
</feature>
<dbReference type="EMBL" id="QAPG01010715">
    <property type="protein sequence ID" value="TDZ12976.1"/>
    <property type="molecule type" value="Genomic_DNA"/>
</dbReference>
<proteinExistence type="predicted"/>